<evidence type="ECO:0000256" key="3">
    <source>
        <dbReference type="ARBA" id="ARBA00022691"/>
    </source>
</evidence>
<dbReference type="GO" id="GO:0032259">
    <property type="term" value="P:methylation"/>
    <property type="evidence" value="ECO:0007669"/>
    <property type="project" value="UniProtKB-KW"/>
</dbReference>
<keyword evidence="1 6" id="KW-0489">Methyltransferase</keyword>
<keyword evidence="2 6" id="KW-0808">Transferase</keyword>
<proteinExistence type="predicted"/>
<evidence type="ECO:0000259" key="5">
    <source>
        <dbReference type="Pfam" id="PF08100"/>
    </source>
</evidence>
<dbReference type="GO" id="GO:0046983">
    <property type="term" value="F:protein dimerization activity"/>
    <property type="evidence" value="ECO:0007669"/>
    <property type="project" value="InterPro"/>
</dbReference>
<evidence type="ECO:0000259" key="4">
    <source>
        <dbReference type="Pfam" id="PF00891"/>
    </source>
</evidence>
<dbReference type="InterPro" id="IPR029063">
    <property type="entry name" value="SAM-dependent_MTases_sf"/>
</dbReference>
<feature type="domain" description="O-methyltransferase C-terminal" evidence="4">
    <location>
        <begin position="93"/>
        <end position="219"/>
    </location>
</feature>
<reference evidence="6" key="1">
    <citation type="submission" date="2015-07" db="EMBL/GenBank/DDBJ databases">
        <title>Transcriptome Assembly of Anthurium amnicola.</title>
        <authorList>
            <person name="Suzuki J."/>
        </authorList>
    </citation>
    <scope>NUCLEOTIDE SEQUENCE</scope>
</reference>
<dbReference type="Pfam" id="PF08100">
    <property type="entry name" value="Dimerisation"/>
    <property type="match status" value="1"/>
</dbReference>
<sequence length="254" mass="28033">CAVELRIPDAIHEHGGQPVTLTQLVSALGSNPTRRPSTMRLLTYSGFFTMQNAGNGEDTYLLSNHSHYLLRDHPHSISPFLLLELDPLILTPWQSLSAWFRGDSPTAFHHLNGAGLWEFAGQTPKLNDMFNEAMASDSHMTMDAIIKEHRDVFHGLKSLVDVGGGNGAAAMALAEAFPQLKCTVLDLPHVVASAPNRTAIDFMAGNMFEYVPPGRRCFLEGELWKDTVNFVLAPTFESFISILVHVWYDAVDTA</sequence>
<dbReference type="GO" id="GO:0008171">
    <property type="term" value="F:O-methyltransferase activity"/>
    <property type="evidence" value="ECO:0007669"/>
    <property type="project" value="InterPro"/>
</dbReference>
<evidence type="ECO:0000256" key="2">
    <source>
        <dbReference type="ARBA" id="ARBA00022679"/>
    </source>
</evidence>
<dbReference type="SUPFAM" id="SSF53335">
    <property type="entry name" value="S-adenosyl-L-methionine-dependent methyltransferases"/>
    <property type="match status" value="1"/>
</dbReference>
<dbReference type="Pfam" id="PF00891">
    <property type="entry name" value="Methyltransf_2"/>
    <property type="match status" value="1"/>
</dbReference>
<dbReference type="InterPro" id="IPR001077">
    <property type="entry name" value="COMT_C"/>
</dbReference>
<dbReference type="PANTHER" id="PTHR11746">
    <property type="entry name" value="O-METHYLTRANSFERASE"/>
    <property type="match status" value="1"/>
</dbReference>
<dbReference type="InterPro" id="IPR036390">
    <property type="entry name" value="WH_DNA-bd_sf"/>
</dbReference>
<protein>
    <submittedName>
        <fullName evidence="6">Tabersonine 16-O-methyltransferase</fullName>
    </submittedName>
</protein>
<name>A0A1D1XLG5_9ARAE</name>
<dbReference type="EMBL" id="GDJX01024713">
    <property type="protein sequence ID" value="JAT43223.1"/>
    <property type="molecule type" value="Transcribed_RNA"/>
</dbReference>
<evidence type="ECO:0000256" key="1">
    <source>
        <dbReference type="ARBA" id="ARBA00022603"/>
    </source>
</evidence>
<keyword evidence="3" id="KW-0949">S-adenosyl-L-methionine</keyword>
<dbReference type="AlphaFoldDB" id="A0A1D1XLG5"/>
<dbReference type="InterPro" id="IPR036388">
    <property type="entry name" value="WH-like_DNA-bd_sf"/>
</dbReference>
<feature type="non-terminal residue" evidence="6">
    <location>
        <position position="1"/>
    </location>
</feature>
<dbReference type="InterPro" id="IPR012967">
    <property type="entry name" value="COMT_dimerisation"/>
</dbReference>
<dbReference type="InterPro" id="IPR016461">
    <property type="entry name" value="COMT-like"/>
</dbReference>
<dbReference type="PROSITE" id="PS51683">
    <property type="entry name" value="SAM_OMT_II"/>
    <property type="match status" value="1"/>
</dbReference>
<gene>
    <name evidence="6" type="primary">16OMT_5</name>
    <name evidence="6" type="ORF">g.125876</name>
</gene>
<dbReference type="Gene3D" id="3.40.50.150">
    <property type="entry name" value="Vaccinia Virus protein VP39"/>
    <property type="match status" value="1"/>
</dbReference>
<dbReference type="SUPFAM" id="SSF46785">
    <property type="entry name" value="Winged helix' DNA-binding domain"/>
    <property type="match status" value="1"/>
</dbReference>
<evidence type="ECO:0000313" key="6">
    <source>
        <dbReference type="EMBL" id="JAT43223.1"/>
    </source>
</evidence>
<organism evidence="6">
    <name type="scientific">Anthurium amnicola</name>
    <dbReference type="NCBI Taxonomy" id="1678845"/>
    <lineage>
        <taxon>Eukaryota</taxon>
        <taxon>Viridiplantae</taxon>
        <taxon>Streptophyta</taxon>
        <taxon>Embryophyta</taxon>
        <taxon>Tracheophyta</taxon>
        <taxon>Spermatophyta</taxon>
        <taxon>Magnoliopsida</taxon>
        <taxon>Liliopsida</taxon>
        <taxon>Araceae</taxon>
        <taxon>Pothoideae</taxon>
        <taxon>Potheae</taxon>
        <taxon>Anthurium</taxon>
    </lineage>
</organism>
<accession>A0A1D1XLG5</accession>
<dbReference type="Gene3D" id="1.10.10.10">
    <property type="entry name" value="Winged helix-like DNA-binding domain superfamily/Winged helix DNA-binding domain"/>
    <property type="match status" value="1"/>
</dbReference>
<feature type="domain" description="O-methyltransferase dimerisation" evidence="5">
    <location>
        <begin position="1"/>
        <end position="71"/>
    </location>
</feature>